<evidence type="ECO:0000313" key="3">
    <source>
        <dbReference type="Proteomes" id="UP000070063"/>
    </source>
</evidence>
<dbReference type="PANTHER" id="PTHR38454">
    <property type="entry name" value="INTEGRAL MEMBRANE PROTEIN-RELATED"/>
    <property type="match status" value="1"/>
</dbReference>
<feature type="transmembrane region" description="Helical" evidence="1">
    <location>
        <begin position="312"/>
        <end position="331"/>
    </location>
</feature>
<accession>A0ABD4EHK5</accession>
<name>A0ABD4EHK5_STALU</name>
<organism evidence="2 3">
    <name type="scientific">Staphylococcus lugdunensis</name>
    <dbReference type="NCBI Taxonomy" id="28035"/>
    <lineage>
        <taxon>Bacteria</taxon>
        <taxon>Bacillati</taxon>
        <taxon>Bacillota</taxon>
        <taxon>Bacilli</taxon>
        <taxon>Bacillales</taxon>
        <taxon>Staphylococcaceae</taxon>
        <taxon>Staphylococcus</taxon>
    </lineage>
</organism>
<feature type="transmembrane region" description="Helical" evidence="1">
    <location>
        <begin position="106"/>
        <end position="132"/>
    </location>
</feature>
<dbReference type="RefSeq" id="WP_060795286.1">
    <property type="nucleotide sequence ID" value="NZ_KQ957369.1"/>
</dbReference>
<dbReference type="InterPro" id="IPR018580">
    <property type="entry name" value="Uncharacterised_YfhO"/>
</dbReference>
<proteinExistence type="predicted"/>
<feature type="transmembrane region" description="Helical" evidence="1">
    <location>
        <begin position="6"/>
        <end position="24"/>
    </location>
</feature>
<feature type="transmembrane region" description="Helical" evidence="1">
    <location>
        <begin position="190"/>
        <end position="223"/>
    </location>
</feature>
<reference evidence="2 3" key="1">
    <citation type="submission" date="2016-01" db="EMBL/GenBank/DDBJ databases">
        <authorList>
            <person name="Mitreva M."/>
            <person name="Pepin K.H."/>
            <person name="Mihindukulasuriya K.A."/>
            <person name="Fulton R."/>
            <person name="Fronick C."/>
            <person name="O'Laughlin M."/>
            <person name="Miner T."/>
            <person name="Herter B."/>
            <person name="Rosa B.A."/>
            <person name="Cordes M."/>
            <person name="Tomlinson C."/>
            <person name="Wollam A."/>
            <person name="Palsikar V.B."/>
            <person name="Mardis E.R."/>
            <person name="Wilson R.K."/>
        </authorList>
    </citation>
    <scope>NUCLEOTIDE SEQUENCE [LARGE SCALE GENOMIC DNA]</scope>
    <source>
        <strain evidence="2 3">MJR7738</strain>
    </source>
</reference>
<dbReference type="PANTHER" id="PTHR38454:SF1">
    <property type="entry name" value="INTEGRAL MEMBRANE PROTEIN"/>
    <property type="match status" value="1"/>
</dbReference>
<feature type="transmembrane region" description="Helical" evidence="1">
    <location>
        <begin position="235"/>
        <end position="256"/>
    </location>
</feature>
<keyword evidence="1" id="KW-0472">Membrane</keyword>
<gene>
    <name evidence="2" type="ORF">HMPREF3225_00617</name>
</gene>
<feature type="transmembrane region" description="Helical" evidence="1">
    <location>
        <begin position="426"/>
        <end position="443"/>
    </location>
</feature>
<feature type="transmembrane region" description="Helical" evidence="1">
    <location>
        <begin position="144"/>
        <end position="164"/>
    </location>
</feature>
<dbReference type="EMBL" id="LRQI01000024">
    <property type="protein sequence ID" value="KXA39717.1"/>
    <property type="molecule type" value="Genomic_DNA"/>
</dbReference>
<feature type="transmembrane region" description="Helical" evidence="1">
    <location>
        <begin position="285"/>
        <end position="305"/>
    </location>
</feature>
<evidence type="ECO:0000313" key="2">
    <source>
        <dbReference type="EMBL" id="KXA39717.1"/>
    </source>
</evidence>
<comment type="caution">
    <text evidence="2">The sequence shown here is derived from an EMBL/GenBank/DDBJ whole genome shotgun (WGS) entry which is preliminary data.</text>
</comment>
<feature type="transmembrane region" description="Helical" evidence="1">
    <location>
        <begin position="346"/>
        <end position="365"/>
    </location>
</feature>
<keyword evidence="1" id="KW-1133">Transmembrane helix</keyword>
<feature type="transmembrane region" description="Helical" evidence="1">
    <location>
        <begin position="372"/>
        <end position="391"/>
    </location>
</feature>
<keyword evidence="1" id="KW-0812">Transmembrane</keyword>
<feature type="transmembrane region" description="Helical" evidence="1">
    <location>
        <begin position="75"/>
        <end position="94"/>
    </location>
</feature>
<dbReference type="Proteomes" id="UP000070063">
    <property type="component" value="Unassembled WGS sequence"/>
</dbReference>
<sequence length="863" mass="100756">MTKKLLMIMLFLTLAIIGHTYILYRFIHDGILFTGPNDGIEQMIPMQMYLYDKWSQGQFFYATDFGLGGDFFSDLSYYFSTNLLFIINAIIIYITNLIVSLPTGNVTFWTINAIVISIVKATIAMLVTYLFSMRIVKHRVNSSLIAFLFVMSPLYYRFTVYWPFFSDVFIGLPLLLYAIEHMLQQKKIGLLILAITIIMINNFYFAYYFLLIGAGYLLIRITFPHKDDRMKRITALWLSVLCAFLGLANALFMFYYSAQSYINNRRIPYKDHVPVFESLNINNNIFIDNYLIILLFITIQALLTFKLYKHYYFRLFAFLTCITILFNFMPIVDQIFNGFSAPQKRWHFLLAFNSAMVIGLFIKYFSTIRIKTYIWTNIVAQLAVFISVIVYHQYVPWLVLVPIVSLIGLFTLIIKDATSRLIIKQIYVFSIISLSILVSAVFIKNQIYFKDHEQRANNMYIHSSLYNSELQRQLLSYMTHTKEPWERIDWRVNEQDNTPMYQKFKGLSLYSSIFHHNILDLYYDDLKINLAEESLSRYQSTNGRQNIASLFSVRYMMLKDYQNNLPAYFQKIKSSGQYAIYENKLNLPAVKVTNHLYNDQSIKTSIDREHAMLDGVIVHNGGNNYRKHSKNLLNKVSQSSQHIQCLSNKHIKVNSQQGGMIKLHVPKSIRQHYTDFYLTMYIKRGQPDSNYSVAINGYVNHRLYNQSTYRTGVNTQLYRTQPDENGNISIQLTPSGTFDMKLISLHGENYHKLVQTHRQANFDHRYQDIQDGVRITLAPHSQGMAVVNIPYRKGMMAYVDGKRINPIRVNTMMTGIPVKKSTTSIIIKYLPPHWIVMLLLSSISILCSIMITRIFTKKRKDEE</sequence>
<feature type="transmembrane region" description="Helical" evidence="1">
    <location>
        <begin position="834"/>
        <end position="855"/>
    </location>
</feature>
<dbReference type="Pfam" id="PF09586">
    <property type="entry name" value="YfhO"/>
    <property type="match status" value="1"/>
</dbReference>
<protein>
    <submittedName>
        <fullName evidence="2">Bacterial membrane protein YfhO</fullName>
    </submittedName>
</protein>
<feature type="transmembrane region" description="Helical" evidence="1">
    <location>
        <begin position="397"/>
        <end position="414"/>
    </location>
</feature>
<evidence type="ECO:0000256" key="1">
    <source>
        <dbReference type="SAM" id="Phobius"/>
    </source>
</evidence>
<dbReference type="AlphaFoldDB" id="A0ABD4EHK5"/>